<organism evidence="2 3">
    <name type="scientific">Candidatus Gallitreponema excrementavium</name>
    <dbReference type="NCBI Taxonomy" id="2840840"/>
    <lineage>
        <taxon>Bacteria</taxon>
        <taxon>Pseudomonadati</taxon>
        <taxon>Spirochaetota</taxon>
        <taxon>Spirochaetia</taxon>
        <taxon>Spirochaetales</taxon>
        <taxon>Candidatus Gallitreponema</taxon>
    </lineage>
</organism>
<keyword evidence="1" id="KW-0732">Signal</keyword>
<sequence length="212" mass="25431">MKFKKAVFVIFCFFYNFVSLAAHPHMFLNSKLEFFWEGSELKKCRVTWDFDKFFSSDIISAYDYDRDGVFNEEENWAVYYNAFINLKNYYYFFFIRDGKERFTPEEVSDFKASYKDGTLRYSFTVDIPEIKGETVAIAVYDYTFFCDIAYDEENPVVFYYDGAKVKPEYKIAKNKNYPVYYNPLGAIDDTTVYYEWKKGLETFYPSEILVKY</sequence>
<dbReference type="Pfam" id="PF06226">
    <property type="entry name" value="DUF1007"/>
    <property type="match status" value="1"/>
</dbReference>
<protein>
    <submittedName>
        <fullName evidence="2">DUF1007 family protein</fullName>
    </submittedName>
</protein>
<evidence type="ECO:0000256" key="1">
    <source>
        <dbReference type="SAM" id="SignalP"/>
    </source>
</evidence>
<comment type="caution">
    <text evidence="2">The sequence shown here is derived from an EMBL/GenBank/DDBJ whole genome shotgun (WGS) entry which is preliminary data.</text>
</comment>
<feature type="signal peptide" evidence="1">
    <location>
        <begin position="1"/>
        <end position="21"/>
    </location>
</feature>
<proteinExistence type="predicted"/>
<evidence type="ECO:0000313" key="2">
    <source>
        <dbReference type="EMBL" id="MBO8456683.1"/>
    </source>
</evidence>
<name>A0A9D9HMY4_9SPIR</name>
<dbReference type="EMBL" id="JADIMM010000010">
    <property type="protein sequence ID" value="MBO8456683.1"/>
    <property type="molecule type" value="Genomic_DNA"/>
</dbReference>
<gene>
    <name evidence="2" type="ORF">IAA81_00455</name>
</gene>
<dbReference type="Proteomes" id="UP000823638">
    <property type="component" value="Unassembled WGS sequence"/>
</dbReference>
<reference evidence="2" key="2">
    <citation type="journal article" date="2021" name="PeerJ">
        <title>Extensive microbial diversity within the chicken gut microbiome revealed by metagenomics and culture.</title>
        <authorList>
            <person name="Gilroy R."/>
            <person name="Ravi A."/>
            <person name="Getino M."/>
            <person name="Pursley I."/>
            <person name="Horton D.L."/>
            <person name="Alikhan N.F."/>
            <person name="Baker D."/>
            <person name="Gharbi K."/>
            <person name="Hall N."/>
            <person name="Watson M."/>
            <person name="Adriaenssens E.M."/>
            <person name="Foster-Nyarko E."/>
            <person name="Jarju S."/>
            <person name="Secka A."/>
            <person name="Antonio M."/>
            <person name="Oren A."/>
            <person name="Chaudhuri R.R."/>
            <person name="La Ragione R."/>
            <person name="Hildebrand F."/>
            <person name="Pallen M.J."/>
        </authorList>
    </citation>
    <scope>NUCLEOTIDE SEQUENCE</scope>
    <source>
        <strain evidence="2">10532</strain>
    </source>
</reference>
<evidence type="ECO:0000313" key="3">
    <source>
        <dbReference type="Proteomes" id="UP000823638"/>
    </source>
</evidence>
<feature type="chain" id="PRO_5039171799" evidence="1">
    <location>
        <begin position="22"/>
        <end position="212"/>
    </location>
</feature>
<reference evidence="2" key="1">
    <citation type="submission" date="2020-10" db="EMBL/GenBank/DDBJ databases">
        <authorList>
            <person name="Gilroy R."/>
        </authorList>
    </citation>
    <scope>NUCLEOTIDE SEQUENCE</scope>
    <source>
        <strain evidence="2">10532</strain>
    </source>
</reference>
<dbReference type="InterPro" id="IPR010412">
    <property type="entry name" value="DUF1007"/>
</dbReference>
<accession>A0A9D9HMY4</accession>
<dbReference type="AlphaFoldDB" id="A0A9D9HMY4"/>